<dbReference type="EMBL" id="CABIJS010000719">
    <property type="protein sequence ID" value="VUZ57544.1"/>
    <property type="molecule type" value="Genomic_DNA"/>
</dbReference>
<sequence length="110" mass="12407">MLLRSPEAQFHLDGTSKVEISRLKLSPLPNAKERTMFSLMSEPVSFLSSGLFGGYIEAKTGCSIGKTIKRVNEKSQKSLGKIVNLHTLYQQARISTIMFLKLIKNCFLWK</sequence>
<name>A0A564ZFL0_HYMDI</name>
<keyword evidence="2" id="KW-1185">Reference proteome</keyword>
<dbReference type="AlphaFoldDB" id="A0A564ZFL0"/>
<reference evidence="1 2" key="1">
    <citation type="submission" date="2019-07" db="EMBL/GenBank/DDBJ databases">
        <authorList>
            <person name="Jastrzebski P J."/>
            <person name="Paukszto L."/>
            <person name="Jastrzebski P J."/>
        </authorList>
    </citation>
    <scope>NUCLEOTIDE SEQUENCE [LARGE SCALE GENOMIC DNA]</scope>
    <source>
        <strain evidence="1 2">WMS-il1</strain>
    </source>
</reference>
<evidence type="ECO:0000313" key="1">
    <source>
        <dbReference type="EMBL" id="VUZ57544.1"/>
    </source>
</evidence>
<organism evidence="1 2">
    <name type="scientific">Hymenolepis diminuta</name>
    <name type="common">Rat tapeworm</name>
    <dbReference type="NCBI Taxonomy" id="6216"/>
    <lineage>
        <taxon>Eukaryota</taxon>
        <taxon>Metazoa</taxon>
        <taxon>Spiralia</taxon>
        <taxon>Lophotrochozoa</taxon>
        <taxon>Platyhelminthes</taxon>
        <taxon>Cestoda</taxon>
        <taxon>Eucestoda</taxon>
        <taxon>Cyclophyllidea</taxon>
        <taxon>Hymenolepididae</taxon>
        <taxon>Hymenolepis</taxon>
    </lineage>
</organism>
<accession>A0A564ZFL0</accession>
<evidence type="ECO:0000313" key="2">
    <source>
        <dbReference type="Proteomes" id="UP000321570"/>
    </source>
</evidence>
<gene>
    <name evidence="1" type="ORF">WMSIL1_LOCUS15147</name>
</gene>
<dbReference type="Proteomes" id="UP000321570">
    <property type="component" value="Unassembled WGS sequence"/>
</dbReference>
<protein>
    <submittedName>
        <fullName evidence="1">Uncharacterized protein</fullName>
    </submittedName>
</protein>
<proteinExistence type="predicted"/>